<feature type="transmembrane region" description="Helical" evidence="7">
    <location>
        <begin position="315"/>
        <end position="345"/>
    </location>
</feature>
<keyword evidence="4 7" id="KW-0812">Transmembrane</keyword>
<keyword evidence="10" id="KW-1185">Reference proteome</keyword>
<feature type="transmembrane region" description="Helical" evidence="7">
    <location>
        <begin position="398"/>
        <end position="422"/>
    </location>
</feature>
<feature type="transmembrane region" description="Helical" evidence="7">
    <location>
        <begin position="235"/>
        <end position="255"/>
    </location>
</feature>
<feature type="transmembrane region" description="Helical" evidence="7">
    <location>
        <begin position="204"/>
        <end position="229"/>
    </location>
</feature>
<feature type="transmembrane region" description="Helical" evidence="7">
    <location>
        <begin position="6"/>
        <end position="35"/>
    </location>
</feature>
<dbReference type="InterPro" id="IPR004681">
    <property type="entry name" value="TRAP_DctM"/>
</dbReference>
<reference evidence="9 10" key="1">
    <citation type="submission" date="2021-03" db="EMBL/GenBank/DDBJ databases">
        <title>Whole genome sequence of Jiella sp. MQZ13P-4.</title>
        <authorList>
            <person name="Tuo L."/>
        </authorList>
    </citation>
    <scope>NUCLEOTIDE SEQUENCE [LARGE SCALE GENOMIC DNA]</scope>
    <source>
        <strain evidence="9 10">MQZ13P-4</strain>
    </source>
</reference>
<dbReference type="Proteomes" id="UP000664288">
    <property type="component" value="Unassembled WGS sequence"/>
</dbReference>
<keyword evidence="6 7" id="KW-0472">Membrane</keyword>
<evidence type="ECO:0000256" key="6">
    <source>
        <dbReference type="ARBA" id="ARBA00023136"/>
    </source>
</evidence>
<evidence type="ECO:0000256" key="4">
    <source>
        <dbReference type="ARBA" id="ARBA00022692"/>
    </source>
</evidence>
<evidence type="ECO:0000256" key="5">
    <source>
        <dbReference type="ARBA" id="ARBA00022989"/>
    </source>
</evidence>
<keyword evidence="2" id="KW-1003">Cell membrane</keyword>
<organism evidence="9 10">
    <name type="scientific">Jiella sonneratiae</name>
    <dbReference type="NCBI Taxonomy" id="2816856"/>
    <lineage>
        <taxon>Bacteria</taxon>
        <taxon>Pseudomonadati</taxon>
        <taxon>Pseudomonadota</taxon>
        <taxon>Alphaproteobacteria</taxon>
        <taxon>Hyphomicrobiales</taxon>
        <taxon>Aurantimonadaceae</taxon>
        <taxon>Jiella</taxon>
    </lineage>
</organism>
<feature type="transmembrane region" description="Helical" evidence="7">
    <location>
        <begin position="135"/>
        <end position="155"/>
    </location>
</feature>
<protein>
    <recommendedName>
        <fullName evidence="7">TRAP transporter large permease protein</fullName>
    </recommendedName>
</protein>
<comment type="subcellular location">
    <subcellularLocation>
        <location evidence="1 7">Cell inner membrane</location>
        <topology evidence="1 7">Multi-pass membrane protein</topology>
    </subcellularLocation>
</comment>
<dbReference type="Pfam" id="PF06808">
    <property type="entry name" value="DctM"/>
    <property type="match status" value="1"/>
</dbReference>
<proteinExistence type="inferred from homology"/>
<feature type="transmembrane region" description="Helical" evidence="7">
    <location>
        <begin position="167"/>
        <end position="192"/>
    </location>
</feature>
<dbReference type="PANTHER" id="PTHR33362:SF2">
    <property type="entry name" value="TRAP TRANSPORTER LARGE PERMEASE PROTEIN"/>
    <property type="match status" value="1"/>
</dbReference>
<evidence type="ECO:0000313" key="9">
    <source>
        <dbReference type="EMBL" id="MBO0903720.1"/>
    </source>
</evidence>
<keyword evidence="3 7" id="KW-0997">Cell inner membrane</keyword>
<dbReference type="PIRSF" id="PIRSF006066">
    <property type="entry name" value="HI0050"/>
    <property type="match status" value="1"/>
</dbReference>
<evidence type="ECO:0000256" key="1">
    <source>
        <dbReference type="ARBA" id="ARBA00004429"/>
    </source>
</evidence>
<sequence>MFDPFVVMLVAFVILVTVGMPLSFSMVLCCIVYMVQADQPMYLIVQQFFTGIDTFTLMAIPFFTLAGDLMVASGTAEKMLRFADALVGRFRGGLGYVTIVSSMLFGGCSGSAISEVAGLGKMQVEMMARGGYPKPFAAALAISASIKGAIIPPSIPMVLVGAVTGTSIGAMLIGGAIPGLLVAGAMAVVVFLQARDTPAESRKALGRAAVFTITIEALPFLVMPVIILGGILSGIFTPTEASAAAAGYGFVLMLWRDGGRLDWRRCGRILMRSGTLAAAVLMLSGASNILSWILATEQVPQHLAAALFDISRNPYVILLLVNLGLLVWGMFMDMLPAIFIVVPILFPLAKEIGIDPVHFGVVVTFNLVIGLITPPYGTALFTGAIVTSVPLEQIIRRMWPFFLSAVIVLFIITYVPWTVLILPRLFGLG</sequence>
<evidence type="ECO:0000259" key="8">
    <source>
        <dbReference type="Pfam" id="PF06808"/>
    </source>
</evidence>
<name>A0ABS3J220_9HYPH</name>
<dbReference type="PANTHER" id="PTHR33362">
    <property type="entry name" value="SIALIC ACID TRAP TRANSPORTER PERMEASE PROTEIN SIAT-RELATED"/>
    <property type="match status" value="1"/>
</dbReference>
<evidence type="ECO:0000256" key="2">
    <source>
        <dbReference type="ARBA" id="ARBA00022475"/>
    </source>
</evidence>
<evidence type="ECO:0000256" key="3">
    <source>
        <dbReference type="ARBA" id="ARBA00022519"/>
    </source>
</evidence>
<feature type="transmembrane region" description="Helical" evidence="7">
    <location>
        <begin position="276"/>
        <end position="295"/>
    </location>
</feature>
<dbReference type="InterPro" id="IPR010656">
    <property type="entry name" value="DctM"/>
</dbReference>
<dbReference type="NCBIfam" id="TIGR00786">
    <property type="entry name" value="dctM"/>
    <property type="match status" value="1"/>
</dbReference>
<keyword evidence="5 7" id="KW-1133">Transmembrane helix</keyword>
<dbReference type="EMBL" id="JAFMPY010000007">
    <property type="protein sequence ID" value="MBO0903720.1"/>
    <property type="molecule type" value="Genomic_DNA"/>
</dbReference>
<accession>A0ABS3J220</accession>
<feature type="domain" description="TRAP C4-dicarboxylate transport system permease DctM subunit" evidence="8">
    <location>
        <begin position="9"/>
        <end position="417"/>
    </location>
</feature>
<comment type="similarity">
    <text evidence="7">Belongs to the TRAP transporter large permease family.</text>
</comment>
<feature type="transmembrane region" description="Helical" evidence="7">
    <location>
        <begin position="357"/>
        <end position="378"/>
    </location>
</feature>
<comment type="caution">
    <text evidence="9">The sequence shown here is derived from an EMBL/GenBank/DDBJ whole genome shotgun (WGS) entry which is preliminary data.</text>
</comment>
<gene>
    <name evidence="9" type="ORF">J1C47_08700</name>
</gene>
<evidence type="ECO:0000256" key="7">
    <source>
        <dbReference type="RuleBase" id="RU369079"/>
    </source>
</evidence>
<evidence type="ECO:0000313" key="10">
    <source>
        <dbReference type="Proteomes" id="UP000664288"/>
    </source>
</evidence>
<dbReference type="RefSeq" id="WP_207350358.1">
    <property type="nucleotide sequence ID" value="NZ_JAFMPY010000007.1"/>
</dbReference>
<comment type="function">
    <text evidence="7">Part of the tripartite ATP-independent periplasmic (TRAP) transport system.</text>
</comment>
<keyword evidence="7" id="KW-0813">Transport</keyword>
<comment type="subunit">
    <text evidence="7">The complex comprises the extracytoplasmic solute receptor protein and the two transmembrane proteins.</text>
</comment>
<feature type="transmembrane region" description="Helical" evidence="7">
    <location>
        <begin position="94"/>
        <end position="114"/>
    </location>
</feature>
<feature type="transmembrane region" description="Helical" evidence="7">
    <location>
        <begin position="55"/>
        <end position="74"/>
    </location>
</feature>